<protein>
    <submittedName>
        <fullName evidence="1">Uncharacterized protein</fullName>
    </submittedName>
</protein>
<reference evidence="2" key="1">
    <citation type="journal article" date="2023" name="Nat. Plants">
        <title>Single-cell RNA sequencing provides a high-resolution roadmap for understanding the multicellular compartmentation of specialized metabolism.</title>
        <authorList>
            <person name="Sun S."/>
            <person name="Shen X."/>
            <person name="Li Y."/>
            <person name="Li Y."/>
            <person name="Wang S."/>
            <person name="Li R."/>
            <person name="Zhang H."/>
            <person name="Shen G."/>
            <person name="Guo B."/>
            <person name="Wei J."/>
            <person name="Xu J."/>
            <person name="St-Pierre B."/>
            <person name="Chen S."/>
            <person name="Sun C."/>
        </authorList>
    </citation>
    <scope>NUCLEOTIDE SEQUENCE [LARGE SCALE GENOMIC DNA]</scope>
</reference>
<evidence type="ECO:0000313" key="1">
    <source>
        <dbReference type="EMBL" id="KAI5677236.1"/>
    </source>
</evidence>
<gene>
    <name evidence="1" type="ORF">M9H77_08186</name>
</gene>
<evidence type="ECO:0000313" key="2">
    <source>
        <dbReference type="Proteomes" id="UP001060085"/>
    </source>
</evidence>
<keyword evidence="2" id="KW-1185">Reference proteome</keyword>
<organism evidence="1 2">
    <name type="scientific">Catharanthus roseus</name>
    <name type="common">Madagascar periwinkle</name>
    <name type="synonym">Vinca rosea</name>
    <dbReference type="NCBI Taxonomy" id="4058"/>
    <lineage>
        <taxon>Eukaryota</taxon>
        <taxon>Viridiplantae</taxon>
        <taxon>Streptophyta</taxon>
        <taxon>Embryophyta</taxon>
        <taxon>Tracheophyta</taxon>
        <taxon>Spermatophyta</taxon>
        <taxon>Magnoliopsida</taxon>
        <taxon>eudicotyledons</taxon>
        <taxon>Gunneridae</taxon>
        <taxon>Pentapetalae</taxon>
        <taxon>asterids</taxon>
        <taxon>lamiids</taxon>
        <taxon>Gentianales</taxon>
        <taxon>Apocynaceae</taxon>
        <taxon>Rauvolfioideae</taxon>
        <taxon>Vinceae</taxon>
        <taxon>Catharanthinae</taxon>
        <taxon>Catharanthus</taxon>
    </lineage>
</organism>
<dbReference type="EMBL" id="CM044702">
    <property type="protein sequence ID" value="KAI5677236.1"/>
    <property type="molecule type" value="Genomic_DNA"/>
</dbReference>
<sequence length="119" mass="13331">MHSRALQTRFGSQTEVIRMKFRHLVVNTSQTPFERSITKQPHSHIIGQNRLQNLGAPTRSTLGPTSVSSPMMRCPRRPIGPHPLRSTPSSSGSTLPSLKCLRHRKMPSYRGLTTYSAIL</sequence>
<proteinExistence type="predicted"/>
<accession>A0ACC0BX27</accession>
<dbReference type="Proteomes" id="UP001060085">
    <property type="component" value="Linkage Group LG02"/>
</dbReference>
<comment type="caution">
    <text evidence="1">The sequence shown here is derived from an EMBL/GenBank/DDBJ whole genome shotgun (WGS) entry which is preliminary data.</text>
</comment>
<name>A0ACC0BX27_CATRO</name>